<evidence type="ECO:0000313" key="4">
    <source>
        <dbReference type="Proteomes" id="UP000325315"/>
    </source>
</evidence>
<dbReference type="EMBL" id="SMMG02000005">
    <property type="protein sequence ID" value="KAA3472263.1"/>
    <property type="molecule type" value="Genomic_DNA"/>
</dbReference>
<dbReference type="EMBL" id="SMMG02000005">
    <property type="protein sequence ID" value="KAA3472260.1"/>
    <property type="molecule type" value="Genomic_DNA"/>
</dbReference>
<name>A0A5B6VS68_9ROSI</name>
<dbReference type="AlphaFoldDB" id="A0A5B6VS68"/>
<evidence type="ECO:0000313" key="1">
    <source>
        <dbReference type="EMBL" id="KAA3472259.1"/>
    </source>
</evidence>
<evidence type="ECO:0000313" key="3">
    <source>
        <dbReference type="EMBL" id="KAA3472263.1"/>
    </source>
</evidence>
<dbReference type="EMBL" id="SMMG02000005">
    <property type="protein sequence ID" value="KAA3472259.1"/>
    <property type="molecule type" value="Genomic_DNA"/>
</dbReference>
<accession>A0A5B6VS68</accession>
<dbReference type="Proteomes" id="UP000325315">
    <property type="component" value="Unassembled WGS sequence"/>
</dbReference>
<proteinExistence type="predicted"/>
<gene>
    <name evidence="1" type="ORF">EPI10_022753</name>
    <name evidence="2" type="ORF">EPI10_022754</name>
    <name evidence="3" type="ORF">EPI10_022757</name>
</gene>
<reference evidence="4" key="1">
    <citation type="journal article" date="2019" name="Plant Biotechnol. J.">
        <title>Genome sequencing of the Australian wild diploid species Gossypium australe highlights disease resistance and delayed gland morphogenesis.</title>
        <authorList>
            <person name="Cai Y."/>
            <person name="Cai X."/>
            <person name="Wang Q."/>
            <person name="Wang P."/>
            <person name="Zhang Y."/>
            <person name="Cai C."/>
            <person name="Xu Y."/>
            <person name="Wang K."/>
            <person name="Zhou Z."/>
            <person name="Wang C."/>
            <person name="Geng S."/>
            <person name="Li B."/>
            <person name="Dong Q."/>
            <person name="Hou Y."/>
            <person name="Wang H."/>
            <person name="Ai P."/>
            <person name="Liu Z."/>
            <person name="Yi F."/>
            <person name="Sun M."/>
            <person name="An G."/>
            <person name="Cheng J."/>
            <person name="Zhang Y."/>
            <person name="Shi Q."/>
            <person name="Xie Y."/>
            <person name="Shi X."/>
            <person name="Chang Y."/>
            <person name="Huang F."/>
            <person name="Chen Y."/>
            <person name="Hong S."/>
            <person name="Mi L."/>
            <person name="Sun Q."/>
            <person name="Zhang L."/>
            <person name="Zhou B."/>
            <person name="Peng R."/>
            <person name="Zhang X."/>
            <person name="Liu F."/>
        </authorList>
    </citation>
    <scope>NUCLEOTIDE SEQUENCE [LARGE SCALE GENOMIC DNA]</scope>
    <source>
        <strain evidence="4">cv. PA1801</strain>
    </source>
</reference>
<sequence length="102" mass="11582">MGFAGRNDSSGIYVRFQSCVFVSSLRVEPKKVHGVWAVVPRSTKEMFHHFGLSVVRLHAPKRSRRVRTLPLSSKESYQFRRRSISDAYEKAGEVGARSPHPP</sequence>
<protein>
    <submittedName>
        <fullName evidence="1">Dormancy-associated protein-like protein 3-like isoform X2</fullName>
    </submittedName>
</protein>
<dbReference type="OrthoDB" id="1017133at2759"/>
<organism evidence="1 4">
    <name type="scientific">Gossypium australe</name>
    <dbReference type="NCBI Taxonomy" id="47621"/>
    <lineage>
        <taxon>Eukaryota</taxon>
        <taxon>Viridiplantae</taxon>
        <taxon>Streptophyta</taxon>
        <taxon>Embryophyta</taxon>
        <taxon>Tracheophyta</taxon>
        <taxon>Spermatophyta</taxon>
        <taxon>Magnoliopsida</taxon>
        <taxon>eudicotyledons</taxon>
        <taxon>Gunneridae</taxon>
        <taxon>Pentapetalae</taxon>
        <taxon>rosids</taxon>
        <taxon>malvids</taxon>
        <taxon>Malvales</taxon>
        <taxon>Malvaceae</taxon>
        <taxon>Malvoideae</taxon>
        <taxon>Gossypium</taxon>
    </lineage>
</organism>
<reference evidence="1" key="2">
    <citation type="submission" date="2019-08" db="EMBL/GenBank/DDBJ databases">
        <authorList>
            <person name="Liu F."/>
        </authorList>
    </citation>
    <scope>NUCLEOTIDE SEQUENCE [LARGE SCALE GENOMIC DNA]</scope>
    <source>
        <strain evidence="1">PA1801</strain>
        <tissue evidence="1">Leaf</tissue>
    </source>
</reference>
<comment type="caution">
    <text evidence="1">The sequence shown here is derived from an EMBL/GenBank/DDBJ whole genome shotgun (WGS) entry which is preliminary data.</text>
</comment>
<keyword evidence="4" id="KW-1185">Reference proteome</keyword>
<evidence type="ECO:0000313" key="2">
    <source>
        <dbReference type="EMBL" id="KAA3472260.1"/>
    </source>
</evidence>